<gene>
    <name evidence="3" type="ORF">RFM68_04010</name>
</gene>
<evidence type="ECO:0000313" key="3">
    <source>
        <dbReference type="EMBL" id="MDX8523663.1"/>
    </source>
</evidence>
<proteinExistence type="predicted"/>
<accession>A0ABU4ZHZ2</accession>
<name>A0ABU4ZHZ2_9HYPH</name>
<protein>
    <submittedName>
        <fullName evidence="3">Response regulator</fullName>
    </submittedName>
</protein>
<evidence type="ECO:0000259" key="2">
    <source>
        <dbReference type="PROSITE" id="PS50110"/>
    </source>
</evidence>
<dbReference type="PROSITE" id="PS50110">
    <property type="entry name" value="RESPONSE_REGULATORY"/>
    <property type="match status" value="1"/>
</dbReference>
<keyword evidence="4" id="KW-1185">Reference proteome</keyword>
<dbReference type="EMBL" id="JAVIJF010000002">
    <property type="protein sequence ID" value="MDX8523663.1"/>
    <property type="molecule type" value="Genomic_DNA"/>
</dbReference>
<dbReference type="Gene3D" id="3.40.50.2300">
    <property type="match status" value="1"/>
</dbReference>
<dbReference type="SMART" id="SM00448">
    <property type="entry name" value="REC"/>
    <property type="match status" value="1"/>
</dbReference>
<feature type="domain" description="Response regulatory" evidence="2">
    <location>
        <begin position="7"/>
        <end position="118"/>
    </location>
</feature>
<feature type="modified residue" description="4-aspartylphosphate" evidence="1">
    <location>
        <position position="57"/>
    </location>
</feature>
<sequence length="124" mass="13145">MLLSGLTVLVVEDVFMLAEDLSDQLTQAGCTVIGPAPTVAEALQRIEGVALNGAVLDVNLRGEPSFPLAEHLALGNVPFIFLTGYDSVTVFPDKFRDAPKLTKPVNYNVLVEAVSRFRGSAASG</sequence>
<evidence type="ECO:0000256" key="1">
    <source>
        <dbReference type="PROSITE-ProRule" id="PRU00169"/>
    </source>
</evidence>
<dbReference type="Proteomes" id="UP001276840">
    <property type="component" value="Unassembled WGS sequence"/>
</dbReference>
<dbReference type="InterPro" id="IPR001789">
    <property type="entry name" value="Sig_transdc_resp-reg_receiver"/>
</dbReference>
<reference evidence="3 4" key="1">
    <citation type="submission" date="2023-08" db="EMBL/GenBank/DDBJ databases">
        <title>Implementing the SeqCode for naming new Mesorhizobium species isolated from Vachellia karroo root nodules.</title>
        <authorList>
            <person name="Van Lill M."/>
        </authorList>
    </citation>
    <scope>NUCLEOTIDE SEQUENCE [LARGE SCALE GENOMIC DNA]</scope>
    <source>
        <strain evidence="3 4">MSK 1335</strain>
    </source>
</reference>
<evidence type="ECO:0000313" key="4">
    <source>
        <dbReference type="Proteomes" id="UP001276840"/>
    </source>
</evidence>
<dbReference type="SUPFAM" id="SSF52172">
    <property type="entry name" value="CheY-like"/>
    <property type="match status" value="1"/>
</dbReference>
<dbReference type="InterPro" id="IPR011006">
    <property type="entry name" value="CheY-like_superfamily"/>
</dbReference>
<dbReference type="RefSeq" id="WP_320231364.1">
    <property type="nucleotide sequence ID" value="NZ_JAVIJF010000002.1"/>
</dbReference>
<comment type="caution">
    <text evidence="3">The sequence shown here is derived from an EMBL/GenBank/DDBJ whole genome shotgun (WGS) entry which is preliminary data.</text>
</comment>
<keyword evidence="1" id="KW-0597">Phosphoprotein</keyword>
<organism evidence="3 4">
    <name type="scientific">Mesorhizobium montanum</name>
    <dbReference type="NCBI Taxonomy" id="3072323"/>
    <lineage>
        <taxon>Bacteria</taxon>
        <taxon>Pseudomonadati</taxon>
        <taxon>Pseudomonadota</taxon>
        <taxon>Alphaproteobacteria</taxon>
        <taxon>Hyphomicrobiales</taxon>
        <taxon>Phyllobacteriaceae</taxon>
        <taxon>Mesorhizobium</taxon>
    </lineage>
</organism>